<feature type="chain" id="PRO_5047540230" evidence="2">
    <location>
        <begin position="24"/>
        <end position="118"/>
    </location>
</feature>
<proteinExistence type="predicted"/>
<protein>
    <submittedName>
        <fullName evidence="3">Uncharacterized protein</fullName>
    </submittedName>
</protein>
<evidence type="ECO:0000256" key="1">
    <source>
        <dbReference type="SAM" id="MobiDB-lite"/>
    </source>
</evidence>
<keyword evidence="2" id="KW-0732">Signal</keyword>
<feature type="region of interest" description="Disordered" evidence="1">
    <location>
        <begin position="85"/>
        <end position="118"/>
    </location>
</feature>
<evidence type="ECO:0000313" key="3">
    <source>
        <dbReference type="EMBL" id="MFC5634096.1"/>
    </source>
</evidence>
<dbReference type="EMBL" id="JBHSNY010000003">
    <property type="protein sequence ID" value="MFC5634096.1"/>
    <property type="molecule type" value="Genomic_DNA"/>
</dbReference>
<feature type="region of interest" description="Disordered" evidence="1">
    <location>
        <begin position="47"/>
        <end position="71"/>
    </location>
</feature>
<dbReference type="RefSeq" id="WP_381019651.1">
    <property type="nucleotide sequence ID" value="NZ_JBHSNY010000003.1"/>
</dbReference>
<organism evidence="3 4">
    <name type="scientific">Streptomyces bullii</name>
    <dbReference type="NCBI Taxonomy" id="349910"/>
    <lineage>
        <taxon>Bacteria</taxon>
        <taxon>Bacillati</taxon>
        <taxon>Actinomycetota</taxon>
        <taxon>Actinomycetes</taxon>
        <taxon>Kitasatosporales</taxon>
        <taxon>Streptomycetaceae</taxon>
        <taxon>Streptomyces</taxon>
    </lineage>
</organism>
<reference evidence="4" key="1">
    <citation type="journal article" date="2019" name="Int. J. Syst. Evol. Microbiol.">
        <title>The Global Catalogue of Microorganisms (GCM) 10K type strain sequencing project: providing services to taxonomists for standard genome sequencing and annotation.</title>
        <authorList>
            <consortium name="The Broad Institute Genomics Platform"/>
            <consortium name="The Broad Institute Genome Sequencing Center for Infectious Disease"/>
            <person name="Wu L."/>
            <person name="Ma J."/>
        </authorList>
    </citation>
    <scope>NUCLEOTIDE SEQUENCE [LARGE SCALE GENOMIC DNA]</scope>
    <source>
        <strain evidence="4">CGMCC 4.7248</strain>
    </source>
</reference>
<feature type="signal peptide" evidence="2">
    <location>
        <begin position="1"/>
        <end position="23"/>
    </location>
</feature>
<dbReference type="Proteomes" id="UP001596154">
    <property type="component" value="Unassembled WGS sequence"/>
</dbReference>
<name>A0ABW0UQ92_9ACTN</name>
<accession>A0ABW0UQ92</accession>
<sequence>MLARRVAPVLVSGAAAALGAVVALEGAAAARTRAGSVRGVSPYVIQRREPRGPHGVPGSADGRRAHDDTEDYVARALRAGADGFLVSSPTRSASSGPVPRALIRLTGPSSRCPRWSMR</sequence>
<evidence type="ECO:0000313" key="4">
    <source>
        <dbReference type="Proteomes" id="UP001596154"/>
    </source>
</evidence>
<evidence type="ECO:0000256" key="2">
    <source>
        <dbReference type="SAM" id="SignalP"/>
    </source>
</evidence>
<gene>
    <name evidence="3" type="ORF">ACFPZJ_09935</name>
</gene>
<keyword evidence="4" id="KW-1185">Reference proteome</keyword>
<comment type="caution">
    <text evidence="3">The sequence shown here is derived from an EMBL/GenBank/DDBJ whole genome shotgun (WGS) entry which is preliminary data.</text>
</comment>